<dbReference type="Proteomes" id="UP000679126">
    <property type="component" value="Unassembled WGS sequence"/>
</dbReference>
<comment type="caution">
    <text evidence="1">The sequence shown here is derived from an EMBL/GenBank/DDBJ whole genome shotgun (WGS) entry which is preliminary data.</text>
</comment>
<dbReference type="RefSeq" id="WP_209142361.1">
    <property type="nucleotide sequence ID" value="NZ_JAGHKP010000001.1"/>
</dbReference>
<keyword evidence="2" id="KW-1185">Reference proteome</keyword>
<organism evidence="1 2">
    <name type="scientific">Chitinophaga chungangae</name>
    <dbReference type="NCBI Taxonomy" id="2821488"/>
    <lineage>
        <taxon>Bacteria</taxon>
        <taxon>Pseudomonadati</taxon>
        <taxon>Bacteroidota</taxon>
        <taxon>Chitinophagia</taxon>
        <taxon>Chitinophagales</taxon>
        <taxon>Chitinophagaceae</taxon>
        <taxon>Chitinophaga</taxon>
    </lineage>
</organism>
<gene>
    <name evidence="1" type="ORF">J7I43_01055</name>
</gene>
<dbReference type="EMBL" id="JAGHKP010000001">
    <property type="protein sequence ID" value="MBO9150779.1"/>
    <property type="molecule type" value="Genomic_DNA"/>
</dbReference>
<accession>A0ABS3Y7X6</accession>
<name>A0ABS3Y7X6_9BACT</name>
<evidence type="ECO:0000313" key="1">
    <source>
        <dbReference type="EMBL" id="MBO9150779.1"/>
    </source>
</evidence>
<reference evidence="2" key="1">
    <citation type="submission" date="2021-03" db="EMBL/GenBank/DDBJ databases">
        <title>Assistant Professor.</title>
        <authorList>
            <person name="Huq M.A."/>
        </authorList>
    </citation>
    <scope>NUCLEOTIDE SEQUENCE [LARGE SCALE GENOMIC DNA]</scope>
    <source>
        <strain evidence="2">MAH-28</strain>
    </source>
</reference>
<sequence>MLKTDVLEKNTILLYVYTSDFQGWGIVPYHTERNIRVTAEIRVGSVLMRKDQNGTPTTQSWHHKIRLVIIRNTAANTLSRAQAPGAEEIAAYPAVKELY</sequence>
<proteinExistence type="predicted"/>
<protein>
    <submittedName>
        <fullName evidence="1">Uncharacterized protein</fullName>
    </submittedName>
</protein>
<evidence type="ECO:0000313" key="2">
    <source>
        <dbReference type="Proteomes" id="UP000679126"/>
    </source>
</evidence>